<keyword evidence="2 5" id="KW-0812">Transmembrane</keyword>
<organism evidence="6 7">
    <name type="scientific">Aquirufa originis</name>
    <dbReference type="NCBI Taxonomy" id="3096514"/>
    <lineage>
        <taxon>Bacteria</taxon>
        <taxon>Pseudomonadati</taxon>
        <taxon>Bacteroidota</taxon>
        <taxon>Cytophagia</taxon>
        <taxon>Cytophagales</taxon>
        <taxon>Flectobacillaceae</taxon>
        <taxon>Aquirufa</taxon>
    </lineage>
</organism>
<evidence type="ECO:0000256" key="1">
    <source>
        <dbReference type="ARBA" id="ARBA00004141"/>
    </source>
</evidence>
<evidence type="ECO:0000256" key="5">
    <source>
        <dbReference type="SAM" id="Phobius"/>
    </source>
</evidence>
<comment type="subcellular location">
    <subcellularLocation>
        <location evidence="1">Membrane</location>
        <topology evidence="1">Multi-pass membrane protein</topology>
    </subcellularLocation>
</comment>
<proteinExistence type="predicted"/>
<dbReference type="PANTHER" id="PTHR10361">
    <property type="entry name" value="SODIUM-BILE ACID COTRANSPORTER"/>
    <property type="match status" value="1"/>
</dbReference>
<feature type="transmembrane region" description="Helical" evidence="5">
    <location>
        <begin position="214"/>
        <end position="238"/>
    </location>
</feature>
<keyword evidence="3 5" id="KW-1133">Transmembrane helix</keyword>
<evidence type="ECO:0000256" key="3">
    <source>
        <dbReference type="ARBA" id="ARBA00022989"/>
    </source>
</evidence>
<dbReference type="Proteomes" id="UP001598112">
    <property type="component" value="Unassembled WGS sequence"/>
</dbReference>
<evidence type="ECO:0000256" key="4">
    <source>
        <dbReference type="ARBA" id="ARBA00023136"/>
    </source>
</evidence>
<sequence length="303" mass="32638">MKGLLFTFSIIAAVIITLLFPEPFIGFGDLKFKIFIIPLLQIIMFGMGSTMKMSDFAEVLRSPKAVVLGVFFQFTIMPFVGWGLTKVFQFPAEIAAGIILVGCMPCGLASNVMSYLAKANVALSLTLTSIATLLAPLLTPLLMKNLAGQLIEIDLWAMVWEISKLIIIPIAVGVLYNRLLGSRFQWFEKALPTISMWSVGAIVVIITANGRNALVAVGPLLVLVCLLHNVFGFILGYWGGRLSRLPERDCRTIAIEVGLQNAGLASGLAMAMGKVGTLGLPAAIFGPVMNINGSALANYWKGK</sequence>
<dbReference type="InterPro" id="IPR002657">
    <property type="entry name" value="BilAc:Na_symport/Acr3"/>
</dbReference>
<feature type="transmembrane region" description="Helical" evidence="5">
    <location>
        <begin position="189"/>
        <end position="208"/>
    </location>
</feature>
<dbReference type="EMBL" id="JBBKXY010000003">
    <property type="protein sequence ID" value="MFD3294080.1"/>
    <property type="molecule type" value="Genomic_DNA"/>
</dbReference>
<dbReference type="InterPro" id="IPR004710">
    <property type="entry name" value="Bilac:Na_transpt"/>
</dbReference>
<keyword evidence="7" id="KW-1185">Reference proteome</keyword>
<feature type="transmembrane region" description="Helical" evidence="5">
    <location>
        <begin position="90"/>
        <end position="109"/>
    </location>
</feature>
<dbReference type="Gene3D" id="1.20.1530.20">
    <property type="match status" value="1"/>
</dbReference>
<comment type="caution">
    <text evidence="6">The sequence shown here is derived from an EMBL/GenBank/DDBJ whole genome shotgun (WGS) entry which is preliminary data.</text>
</comment>
<dbReference type="InterPro" id="IPR038770">
    <property type="entry name" value="Na+/solute_symporter_sf"/>
</dbReference>
<feature type="transmembrane region" description="Helical" evidence="5">
    <location>
        <begin position="65"/>
        <end position="84"/>
    </location>
</feature>
<reference evidence="6 7" key="1">
    <citation type="submission" date="2024-03" db="EMBL/GenBank/DDBJ databases">
        <title>Aquirufa genome sequencing.</title>
        <authorList>
            <person name="Pitt A."/>
            <person name="Hahn M.W."/>
        </authorList>
    </citation>
    <scope>NUCLEOTIDE SEQUENCE [LARGE SCALE GENOMIC DNA]</scope>
    <source>
        <strain evidence="6 7">KTFRIE-69F</strain>
    </source>
</reference>
<keyword evidence="4 5" id="KW-0472">Membrane</keyword>
<feature type="transmembrane region" description="Helical" evidence="5">
    <location>
        <begin position="121"/>
        <end position="143"/>
    </location>
</feature>
<evidence type="ECO:0000313" key="7">
    <source>
        <dbReference type="Proteomes" id="UP001598112"/>
    </source>
</evidence>
<evidence type="ECO:0000256" key="2">
    <source>
        <dbReference type="ARBA" id="ARBA00022692"/>
    </source>
</evidence>
<dbReference type="PANTHER" id="PTHR10361:SF28">
    <property type="entry name" value="P3 PROTEIN-RELATED"/>
    <property type="match status" value="1"/>
</dbReference>
<protein>
    <submittedName>
        <fullName evidence="6">Bile acid:sodium symporter family protein</fullName>
    </submittedName>
</protein>
<name>A0ABW6D7Q4_9BACT</name>
<accession>A0ABW6D7Q4</accession>
<dbReference type="Pfam" id="PF01758">
    <property type="entry name" value="SBF"/>
    <property type="match status" value="1"/>
</dbReference>
<gene>
    <name evidence="6" type="ORF">SKC35_10305</name>
</gene>
<feature type="transmembrane region" description="Helical" evidence="5">
    <location>
        <begin position="155"/>
        <end position="177"/>
    </location>
</feature>
<dbReference type="RefSeq" id="WP_377979291.1">
    <property type="nucleotide sequence ID" value="NZ_JBBKXY010000003.1"/>
</dbReference>
<evidence type="ECO:0000313" key="6">
    <source>
        <dbReference type="EMBL" id="MFD3294080.1"/>
    </source>
</evidence>
<feature type="transmembrane region" description="Helical" evidence="5">
    <location>
        <begin position="31"/>
        <end position="53"/>
    </location>
</feature>